<dbReference type="Proteomes" id="UP000751190">
    <property type="component" value="Unassembled WGS sequence"/>
</dbReference>
<evidence type="ECO:0000313" key="1">
    <source>
        <dbReference type="EMBL" id="KAG8466870.1"/>
    </source>
</evidence>
<sequence>MSALPLPCLVSCLPYFPAKGIARFAVVKHFLPSGWSPAYKFTVFEDAFLVIFVEFDESGVPIREDDGFHLARPVAVPRGTSASTISAGTSVADAGAHELPMFELVWPLKMDGEFTRQVACAFAHSPQARRADKRNSSDARIGELTCEVHHKLRRLSFNP</sequence>
<organism evidence="1 2">
    <name type="scientific">Diacronema lutheri</name>
    <name type="common">Unicellular marine alga</name>
    <name type="synonym">Monochrysis lutheri</name>
    <dbReference type="NCBI Taxonomy" id="2081491"/>
    <lineage>
        <taxon>Eukaryota</taxon>
        <taxon>Haptista</taxon>
        <taxon>Haptophyta</taxon>
        <taxon>Pavlovophyceae</taxon>
        <taxon>Pavlovales</taxon>
        <taxon>Pavlovaceae</taxon>
        <taxon>Diacronema</taxon>
    </lineage>
</organism>
<gene>
    <name evidence="1" type="ORF">KFE25_008249</name>
</gene>
<proteinExistence type="predicted"/>
<name>A0A8J5XWR0_DIALT</name>
<comment type="caution">
    <text evidence="1">The sequence shown here is derived from an EMBL/GenBank/DDBJ whole genome shotgun (WGS) entry which is preliminary data.</text>
</comment>
<keyword evidence="2" id="KW-1185">Reference proteome</keyword>
<protein>
    <submittedName>
        <fullName evidence="1">Uncharacterized protein</fullName>
    </submittedName>
</protein>
<dbReference type="EMBL" id="JAGTXO010000007">
    <property type="protein sequence ID" value="KAG8466870.1"/>
    <property type="molecule type" value="Genomic_DNA"/>
</dbReference>
<evidence type="ECO:0000313" key="2">
    <source>
        <dbReference type="Proteomes" id="UP000751190"/>
    </source>
</evidence>
<accession>A0A8J5XWR0</accession>
<dbReference type="AlphaFoldDB" id="A0A8J5XWR0"/>
<reference evidence="1" key="1">
    <citation type="submission" date="2021-05" db="EMBL/GenBank/DDBJ databases">
        <title>The genome of the haptophyte Pavlova lutheri (Diacronema luteri, Pavlovales) - a model for lipid biosynthesis in eukaryotic algae.</title>
        <authorList>
            <person name="Hulatt C.J."/>
            <person name="Posewitz M.C."/>
        </authorList>
    </citation>
    <scope>NUCLEOTIDE SEQUENCE</scope>
    <source>
        <strain evidence="1">NIVA-4/92</strain>
    </source>
</reference>